<dbReference type="Proteomes" id="UP000218944">
    <property type="component" value="Unassembled WGS sequence"/>
</dbReference>
<gene>
    <name evidence="2" type="ORF">CK936_32250</name>
</gene>
<dbReference type="EMBL" id="NSJV01000604">
    <property type="protein sequence ID" value="PAU44937.1"/>
    <property type="molecule type" value="Genomic_DNA"/>
</dbReference>
<organism evidence="2 3">
    <name type="scientific">Streptomyces albireticuli</name>
    <dbReference type="NCBI Taxonomy" id="1940"/>
    <lineage>
        <taxon>Bacteria</taxon>
        <taxon>Bacillati</taxon>
        <taxon>Actinomycetota</taxon>
        <taxon>Actinomycetes</taxon>
        <taxon>Kitasatosporales</taxon>
        <taxon>Streptomycetaceae</taxon>
        <taxon>Streptomyces</taxon>
    </lineage>
</organism>
<comment type="caution">
    <text evidence="2">The sequence shown here is derived from an EMBL/GenBank/DDBJ whole genome shotgun (WGS) entry which is preliminary data.</text>
</comment>
<keyword evidence="3" id="KW-1185">Reference proteome</keyword>
<sequence>MRATSTCRASVTLAGLLSALALLPRRTLPWWAAAASALFTTAVPAFAGMLLPIPAALAVAARGFVAYAGRRRA</sequence>
<feature type="non-terminal residue" evidence="2">
    <location>
        <position position="73"/>
    </location>
</feature>
<keyword evidence="1" id="KW-0472">Membrane</keyword>
<evidence type="ECO:0000256" key="1">
    <source>
        <dbReference type="SAM" id="Phobius"/>
    </source>
</evidence>
<proteinExistence type="predicted"/>
<feature type="transmembrane region" description="Helical" evidence="1">
    <location>
        <begin position="45"/>
        <end position="68"/>
    </location>
</feature>
<protein>
    <submittedName>
        <fullName evidence="2">Amino acid permease</fullName>
    </submittedName>
</protein>
<reference evidence="2 3" key="1">
    <citation type="submission" date="2017-08" db="EMBL/GenBank/DDBJ databases">
        <title>Genome sequence of Streptomyces albireticuli NRRL B-1670.</title>
        <authorList>
            <person name="Graham D.E."/>
            <person name="Mahan K.M."/>
            <person name="Klingeman D.M."/>
            <person name="Hettich R.L."/>
            <person name="Parry R.J."/>
            <person name="Spain J.C."/>
        </authorList>
    </citation>
    <scope>NUCLEOTIDE SEQUENCE [LARGE SCALE GENOMIC DNA]</scope>
    <source>
        <strain evidence="2 3">NRRL B-1670</strain>
    </source>
</reference>
<dbReference type="AlphaFoldDB" id="A0A2A2D0F4"/>
<evidence type="ECO:0000313" key="2">
    <source>
        <dbReference type="EMBL" id="PAU44937.1"/>
    </source>
</evidence>
<keyword evidence="1" id="KW-0812">Transmembrane</keyword>
<evidence type="ECO:0000313" key="3">
    <source>
        <dbReference type="Proteomes" id="UP000218944"/>
    </source>
</evidence>
<name>A0A2A2D0F4_9ACTN</name>
<keyword evidence="1" id="KW-1133">Transmembrane helix</keyword>
<accession>A0A2A2D0F4</accession>